<protein>
    <submittedName>
        <fullName evidence="1">Uncharacterized protein</fullName>
    </submittedName>
</protein>
<dbReference type="AlphaFoldDB" id="A0A1G7Y5G7"/>
<gene>
    <name evidence="1" type="ORF">SAMN04488121_107210</name>
</gene>
<sequence length="30" mass="3596">MRTMAKQTDFKEHFEQKIPFKSKDLKGIVN</sequence>
<proteinExistence type="predicted"/>
<evidence type="ECO:0000313" key="1">
    <source>
        <dbReference type="EMBL" id="SDG91654.1"/>
    </source>
</evidence>
<dbReference type="EMBL" id="FNBN01000007">
    <property type="protein sequence ID" value="SDG91654.1"/>
    <property type="molecule type" value="Genomic_DNA"/>
</dbReference>
<evidence type="ECO:0000313" key="2">
    <source>
        <dbReference type="Proteomes" id="UP000199045"/>
    </source>
</evidence>
<accession>A0A1G7Y5G7</accession>
<reference evidence="1 2" key="1">
    <citation type="submission" date="2016-10" db="EMBL/GenBank/DDBJ databases">
        <authorList>
            <person name="de Groot N.N."/>
        </authorList>
    </citation>
    <scope>NUCLEOTIDE SEQUENCE [LARGE SCALE GENOMIC DNA]</scope>
    <source>
        <strain evidence="1 2">DSM 527</strain>
    </source>
</reference>
<dbReference type="Proteomes" id="UP000199045">
    <property type="component" value="Unassembled WGS sequence"/>
</dbReference>
<organism evidence="1 2">
    <name type="scientific">Chitinophaga filiformis</name>
    <name type="common">Myxococcus filiformis</name>
    <name type="synonym">Flexibacter filiformis</name>
    <dbReference type="NCBI Taxonomy" id="104663"/>
    <lineage>
        <taxon>Bacteria</taxon>
        <taxon>Pseudomonadati</taxon>
        <taxon>Bacteroidota</taxon>
        <taxon>Chitinophagia</taxon>
        <taxon>Chitinophagales</taxon>
        <taxon>Chitinophagaceae</taxon>
        <taxon>Chitinophaga</taxon>
    </lineage>
</organism>
<name>A0A1G7Y5G7_CHIFI</name>